<dbReference type="OrthoDB" id="9810247at2"/>
<keyword evidence="2" id="KW-0808">Transferase</keyword>
<evidence type="ECO:0000313" key="3">
    <source>
        <dbReference type="Proteomes" id="UP000305836"/>
    </source>
</evidence>
<proteinExistence type="predicted"/>
<dbReference type="PANTHER" id="PTHR42912:SF6">
    <property type="entry name" value="METHYLTRANSFERASE TYPE 11 DOMAIN-CONTAINING PROTEIN"/>
    <property type="match status" value="1"/>
</dbReference>
<dbReference type="SUPFAM" id="SSF53335">
    <property type="entry name" value="S-adenosyl-L-methionine-dependent methyltransferases"/>
    <property type="match status" value="1"/>
</dbReference>
<feature type="domain" description="Methyltransferase type 11" evidence="1">
    <location>
        <begin position="77"/>
        <end position="171"/>
    </location>
</feature>
<comment type="caution">
    <text evidence="2">The sequence shown here is derived from an EMBL/GenBank/DDBJ whole genome shotgun (WGS) entry which is preliminary data.</text>
</comment>
<keyword evidence="2" id="KW-0489">Methyltransferase</keyword>
<evidence type="ECO:0000313" key="2">
    <source>
        <dbReference type="EMBL" id="TKK81604.1"/>
    </source>
</evidence>
<dbReference type="PANTHER" id="PTHR42912">
    <property type="entry name" value="METHYLTRANSFERASE"/>
    <property type="match status" value="1"/>
</dbReference>
<dbReference type="InterPro" id="IPR029063">
    <property type="entry name" value="SAM-dependent_MTases_sf"/>
</dbReference>
<dbReference type="EMBL" id="SZPZ01000001">
    <property type="protein sequence ID" value="TKK81604.1"/>
    <property type="molecule type" value="Genomic_DNA"/>
</dbReference>
<dbReference type="Pfam" id="PF08241">
    <property type="entry name" value="Methyltransf_11"/>
    <property type="match status" value="1"/>
</dbReference>
<dbReference type="Gene3D" id="3.40.50.150">
    <property type="entry name" value="Vaccinia Virus protein VP39"/>
    <property type="match status" value="1"/>
</dbReference>
<dbReference type="GO" id="GO:0008757">
    <property type="term" value="F:S-adenosylmethionine-dependent methyltransferase activity"/>
    <property type="evidence" value="ECO:0007669"/>
    <property type="project" value="InterPro"/>
</dbReference>
<name>A0A4U3M1F0_9ACTN</name>
<dbReference type="CDD" id="cd02440">
    <property type="entry name" value="AdoMet_MTases"/>
    <property type="match status" value="1"/>
</dbReference>
<sequence>MTGAGRYRKRVSIDPVAHNRAAWDLQVESGNEWSRPITPETVARARAGDWSVVLIGYKPVDREWFPADLSDVDILGLASGGGQQGPTLAAAGARVTVFDNSPRQLAQDQLVAEREGLELRTVLGDMRDLSEFADASFDLVFNPVSNLFVPELAPVWRECFRVLRPGGTLLCGFLNPDVYLFDNEAMDTRGELIVRHRLPYSDLTHVPAEERERLWGANAPLEYSHTMAEQLGGQLAAGFVITAFDEAPHHADATAGWLPGYFATRAVKP</sequence>
<evidence type="ECO:0000259" key="1">
    <source>
        <dbReference type="Pfam" id="PF08241"/>
    </source>
</evidence>
<dbReference type="Proteomes" id="UP000305836">
    <property type="component" value="Unassembled WGS sequence"/>
</dbReference>
<accession>A0A4U3M1F0</accession>
<dbReference type="InterPro" id="IPR013216">
    <property type="entry name" value="Methyltransf_11"/>
</dbReference>
<reference evidence="2 3" key="1">
    <citation type="submission" date="2019-04" db="EMBL/GenBank/DDBJ databases">
        <title>Kribbella sp. NEAU-THZ 27 nov., a novel actinomycete isolated from soil.</title>
        <authorList>
            <person name="Duan L."/>
        </authorList>
    </citation>
    <scope>NUCLEOTIDE SEQUENCE [LARGE SCALE GENOMIC DNA]</scope>
    <source>
        <strain evidence="3">NEAU-THZ27</strain>
    </source>
</reference>
<gene>
    <name evidence="2" type="ORF">FDA38_01805</name>
</gene>
<dbReference type="GO" id="GO:0032259">
    <property type="term" value="P:methylation"/>
    <property type="evidence" value="ECO:0007669"/>
    <property type="project" value="UniProtKB-KW"/>
</dbReference>
<dbReference type="InterPro" id="IPR050508">
    <property type="entry name" value="Methyltransf_Superfamily"/>
</dbReference>
<dbReference type="AlphaFoldDB" id="A0A4U3M1F0"/>
<organism evidence="2 3">
    <name type="scientific">Kribbella jiaozuonensis</name>
    <dbReference type="NCBI Taxonomy" id="2575441"/>
    <lineage>
        <taxon>Bacteria</taxon>
        <taxon>Bacillati</taxon>
        <taxon>Actinomycetota</taxon>
        <taxon>Actinomycetes</taxon>
        <taxon>Propionibacteriales</taxon>
        <taxon>Kribbellaceae</taxon>
        <taxon>Kribbella</taxon>
    </lineage>
</organism>
<keyword evidence="3" id="KW-1185">Reference proteome</keyword>
<protein>
    <submittedName>
        <fullName evidence="2">Class I SAM-dependent methyltransferase</fullName>
    </submittedName>
</protein>